<evidence type="ECO:0000313" key="1">
    <source>
        <dbReference type="EMBL" id="ROT35716.1"/>
    </source>
</evidence>
<organism evidence="1 2">
    <name type="scientific">Sodiomyces alkalinus (strain CBS 110278 / VKM F-3762 / F11)</name>
    <name type="common">Alkaliphilic filamentous fungus</name>
    <dbReference type="NCBI Taxonomy" id="1314773"/>
    <lineage>
        <taxon>Eukaryota</taxon>
        <taxon>Fungi</taxon>
        <taxon>Dikarya</taxon>
        <taxon>Ascomycota</taxon>
        <taxon>Pezizomycotina</taxon>
        <taxon>Sordariomycetes</taxon>
        <taxon>Hypocreomycetidae</taxon>
        <taxon>Glomerellales</taxon>
        <taxon>Plectosphaerellaceae</taxon>
        <taxon>Sodiomyces</taxon>
    </lineage>
</organism>
<feature type="non-terminal residue" evidence="1">
    <location>
        <position position="1"/>
    </location>
</feature>
<dbReference type="EMBL" id="ML119060">
    <property type="protein sequence ID" value="ROT35716.1"/>
    <property type="molecule type" value="Genomic_DNA"/>
</dbReference>
<dbReference type="AlphaFoldDB" id="A0A3N2PMZ4"/>
<proteinExistence type="predicted"/>
<dbReference type="RefSeq" id="XP_028463522.1">
    <property type="nucleotide sequence ID" value="XM_028608413.1"/>
</dbReference>
<keyword evidence="2" id="KW-1185">Reference proteome</keyword>
<dbReference type="GeneID" id="39576891"/>
<dbReference type="OrthoDB" id="3921745at2759"/>
<gene>
    <name evidence="1" type="ORF">SODALDRAFT_283484</name>
</gene>
<sequence length="184" mass="21288">RPKRNPPVRGTRCNVKYTIEQKDFIDYWRIDRQDRETPWDDVVREFNRQFKGPHRRNGGLQSAYYRENKKIPVTDRDGLLVFDSAGEVKTIEVPVREAKGKLHSVKAIGLLATHPERAVRYSWVSSEHKRKMWRIAHLRQAQLDEAKLKRMEAELRSAANEGSDASPMHLTSTVASMASMAFSK</sequence>
<accession>A0A3N2PMZ4</accession>
<protein>
    <submittedName>
        <fullName evidence="1">Uncharacterized protein</fullName>
    </submittedName>
</protein>
<reference evidence="1 2" key="1">
    <citation type="journal article" date="2018" name="Mol. Ecol.">
        <title>The obligate alkalophilic soda-lake fungus Sodiomyces alkalinus has shifted to a protein diet.</title>
        <authorList>
            <person name="Grum-Grzhimaylo A.A."/>
            <person name="Falkoski D.L."/>
            <person name="van den Heuvel J."/>
            <person name="Valero-Jimenez C.A."/>
            <person name="Min B."/>
            <person name="Choi I.G."/>
            <person name="Lipzen A."/>
            <person name="Daum C.G."/>
            <person name="Aanen D.K."/>
            <person name="Tsang A."/>
            <person name="Henrissat B."/>
            <person name="Bilanenko E.N."/>
            <person name="de Vries R.P."/>
            <person name="van Kan J.A.L."/>
            <person name="Grigoriev I.V."/>
            <person name="Debets A.J.M."/>
        </authorList>
    </citation>
    <scope>NUCLEOTIDE SEQUENCE [LARGE SCALE GENOMIC DNA]</scope>
    <source>
        <strain evidence="1 2">F11</strain>
    </source>
</reference>
<dbReference type="Proteomes" id="UP000272025">
    <property type="component" value="Unassembled WGS sequence"/>
</dbReference>
<evidence type="ECO:0000313" key="2">
    <source>
        <dbReference type="Proteomes" id="UP000272025"/>
    </source>
</evidence>
<name>A0A3N2PMZ4_SODAK</name>